<evidence type="ECO:0008006" key="3">
    <source>
        <dbReference type="Google" id="ProtNLM"/>
    </source>
</evidence>
<accession>A0A098C0J1</accession>
<sequence length="205" mass="23413">MIAVITGDIIASRKVLNQDEWLVPLKSLLNEWGKRPGDWDLERGDFFQLEVKNPEDALKRALEIKALIKKVVPLDVRMAIGIGVKTYSGESISESNGEAFIYSGEKFDMLDKENITLGIRSSFGDFDEEMNLYLKLAGTFMNKWTVPSAELMEIVLRNPDVTQEEIGKRLGIKQNSVSGRWNRAYVNEILEVERMYRKKIKKLLG</sequence>
<dbReference type="PATRIC" id="fig|1562970.3.peg.664"/>
<dbReference type="Proteomes" id="UP000032417">
    <property type="component" value="Chromosome 1"/>
</dbReference>
<gene>
    <name evidence="1" type="ORF">ING2E5B_0665</name>
</gene>
<dbReference type="AlphaFoldDB" id="A0A098C0J1"/>
<evidence type="ECO:0000313" key="1">
    <source>
        <dbReference type="EMBL" id="CEA15432.1"/>
    </source>
</evidence>
<name>A0A098C0J1_9BACT</name>
<protein>
    <recommendedName>
        <fullName evidence="3">SatD family (SatD)</fullName>
    </recommendedName>
</protein>
<dbReference type="KEGG" id="pbt:ING2E5B_0665"/>
<evidence type="ECO:0000313" key="2">
    <source>
        <dbReference type="Proteomes" id="UP000032417"/>
    </source>
</evidence>
<proteinExistence type="predicted"/>
<dbReference type="EMBL" id="LN515532">
    <property type="protein sequence ID" value="CEA15432.1"/>
    <property type="molecule type" value="Genomic_DNA"/>
</dbReference>
<keyword evidence="2" id="KW-1185">Reference proteome</keyword>
<dbReference type="STRING" id="1562970.ING2E5B_0665"/>
<dbReference type="OrthoDB" id="7064118at2"/>
<reference evidence="1 2" key="1">
    <citation type="submission" date="2014-08" db="EMBL/GenBank/DDBJ databases">
        <authorList>
            <person name="Wibberg D."/>
        </authorList>
    </citation>
    <scope>NUCLEOTIDE SEQUENCE [LARGE SCALE GENOMIC DNA]</scope>
    <source>
        <strain evidence="2">ING2-E5B</strain>
    </source>
</reference>
<dbReference type="HOGENOM" id="CLU_085936_1_0_10"/>
<organism evidence="1 2">
    <name type="scientific">Fermentimonas caenicola</name>
    <dbReference type="NCBI Taxonomy" id="1562970"/>
    <lineage>
        <taxon>Bacteria</taxon>
        <taxon>Pseudomonadati</taxon>
        <taxon>Bacteroidota</taxon>
        <taxon>Bacteroidia</taxon>
        <taxon>Bacteroidales</taxon>
        <taxon>Dysgonomonadaceae</taxon>
        <taxon>Fermentimonas</taxon>
    </lineage>
</organism>